<evidence type="ECO:0000256" key="4">
    <source>
        <dbReference type="ARBA" id="ARBA00023170"/>
    </source>
</evidence>
<dbReference type="OrthoDB" id="9766459at2"/>
<keyword evidence="3" id="KW-0157">Chromophore</keyword>
<dbReference type="Pfam" id="PF01590">
    <property type="entry name" value="GAF"/>
    <property type="match status" value="1"/>
</dbReference>
<dbReference type="InterPro" id="IPR043150">
    <property type="entry name" value="Phytochrome_PHY_sf"/>
</dbReference>
<dbReference type="Gene3D" id="3.30.450.40">
    <property type="match status" value="1"/>
</dbReference>
<keyword evidence="1" id="KW-0600">Photoreceptor protein</keyword>
<dbReference type="RefSeq" id="WP_157542984.1">
    <property type="nucleotide sequence ID" value="NZ_WQLA01000007.1"/>
</dbReference>
<dbReference type="PROSITE" id="PS50046">
    <property type="entry name" value="PHYTOCHROME_2"/>
    <property type="match status" value="1"/>
</dbReference>
<dbReference type="InterPro" id="IPR001294">
    <property type="entry name" value="Phytochrome"/>
</dbReference>
<dbReference type="SMART" id="SM00065">
    <property type="entry name" value="GAF"/>
    <property type="match status" value="1"/>
</dbReference>
<protein>
    <submittedName>
        <fullName evidence="6">GAF domain-containing protein</fullName>
    </submittedName>
</protein>
<evidence type="ECO:0000256" key="2">
    <source>
        <dbReference type="ARBA" id="ARBA00022606"/>
    </source>
</evidence>
<accession>A0A6I4IH26</accession>
<dbReference type="SUPFAM" id="SSF55785">
    <property type="entry name" value="PYP-like sensor domain (PAS domain)"/>
    <property type="match status" value="1"/>
</dbReference>
<evidence type="ECO:0000313" key="6">
    <source>
        <dbReference type="EMBL" id="MVN92659.1"/>
    </source>
</evidence>
<name>A0A6I4IH26_9SPHI</name>
<keyword evidence="4" id="KW-0675">Receptor</keyword>
<keyword evidence="2" id="KW-0716">Sensory transduction</keyword>
<dbReference type="Gene3D" id="3.30.450.270">
    <property type="match status" value="1"/>
</dbReference>
<dbReference type="Pfam" id="PF08446">
    <property type="entry name" value="PAS_2"/>
    <property type="match status" value="1"/>
</dbReference>
<dbReference type="AlphaFoldDB" id="A0A6I4IH26"/>
<dbReference type="GO" id="GO:0006355">
    <property type="term" value="P:regulation of DNA-templated transcription"/>
    <property type="evidence" value="ECO:0007669"/>
    <property type="project" value="InterPro"/>
</dbReference>
<dbReference type="SUPFAM" id="SSF55781">
    <property type="entry name" value="GAF domain-like"/>
    <property type="match status" value="2"/>
</dbReference>
<evidence type="ECO:0000259" key="5">
    <source>
        <dbReference type="PROSITE" id="PS50046"/>
    </source>
</evidence>
<dbReference type="Proteomes" id="UP000434850">
    <property type="component" value="Unassembled WGS sequence"/>
</dbReference>
<dbReference type="PANTHER" id="PTHR43065">
    <property type="entry name" value="SENSOR HISTIDINE KINASE"/>
    <property type="match status" value="1"/>
</dbReference>
<dbReference type="GO" id="GO:0009881">
    <property type="term" value="F:photoreceptor activity"/>
    <property type="evidence" value="ECO:0007669"/>
    <property type="project" value="UniProtKB-KW"/>
</dbReference>
<proteinExistence type="predicted"/>
<evidence type="ECO:0000313" key="7">
    <source>
        <dbReference type="Proteomes" id="UP000434850"/>
    </source>
</evidence>
<dbReference type="GO" id="GO:0009584">
    <property type="term" value="P:detection of visible light"/>
    <property type="evidence" value="ECO:0007669"/>
    <property type="project" value="InterPro"/>
</dbReference>
<dbReference type="InterPro" id="IPR013654">
    <property type="entry name" value="PAS_2"/>
</dbReference>
<dbReference type="InterPro" id="IPR003018">
    <property type="entry name" value="GAF"/>
</dbReference>
<dbReference type="InterPro" id="IPR035965">
    <property type="entry name" value="PAS-like_dom_sf"/>
</dbReference>
<dbReference type="PRINTS" id="PR01033">
    <property type="entry name" value="PHYTOCHROME"/>
</dbReference>
<feature type="domain" description="Phytochrome chromophore attachment site" evidence="5">
    <location>
        <begin position="140"/>
        <end position="298"/>
    </location>
</feature>
<reference evidence="6 7" key="1">
    <citation type="submission" date="2019-12" db="EMBL/GenBank/DDBJ databases">
        <title>Mucilaginibacter sp. HME9299 genome sequencing and assembly.</title>
        <authorList>
            <person name="Kang H."/>
            <person name="Kim H."/>
            <person name="Joh K."/>
        </authorList>
    </citation>
    <scope>NUCLEOTIDE SEQUENCE [LARGE SCALE GENOMIC DNA]</scope>
    <source>
        <strain evidence="6 7">HME9299</strain>
    </source>
</reference>
<organism evidence="6 7">
    <name type="scientific">Mucilaginibacter aquatilis</name>
    <dbReference type="NCBI Taxonomy" id="1517760"/>
    <lineage>
        <taxon>Bacteria</taxon>
        <taxon>Pseudomonadati</taxon>
        <taxon>Bacteroidota</taxon>
        <taxon>Sphingobacteriia</taxon>
        <taxon>Sphingobacteriales</taxon>
        <taxon>Sphingobacteriaceae</taxon>
        <taxon>Mucilaginibacter</taxon>
    </lineage>
</organism>
<dbReference type="Pfam" id="PF00360">
    <property type="entry name" value="PHY"/>
    <property type="match status" value="1"/>
</dbReference>
<dbReference type="InterPro" id="IPR016132">
    <property type="entry name" value="Phyto_chromo_attachment"/>
</dbReference>
<dbReference type="EMBL" id="WQLA01000007">
    <property type="protein sequence ID" value="MVN92659.1"/>
    <property type="molecule type" value="Genomic_DNA"/>
</dbReference>
<gene>
    <name evidence="6" type="ORF">GO816_16085</name>
</gene>
<dbReference type="Gene3D" id="3.30.450.20">
    <property type="entry name" value="PAS domain"/>
    <property type="match status" value="1"/>
</dbReference>
<evidence type="ECO:0000256" key="1">
    <source>
        <dbReference type="ARBA" id="ARBA00022543"/>
    </source>
</evidence>
<dbReference type="PANTHER" id="PTHR43065:SF42">
    <property type="entry name" value="TWO-COMPONENT SENSOR PPRA"/>
    <property type="match status" value="1"/>
</dbReference>
<evidence type="ECO:0000256" key="3">
    <source>
        <dbReference type="ARBA" id="ARBA00022991"/>
    </source>
</evidence>
<comment type="caution">
    <text evidence="6">The sequence shown here is derived from an EMBL/GenBank/DDBJ whole genome shotgun (WGS) entry which is preliminary data.</text>
</comment>
<dbReference type="InterPro" id="IPR013515">
    <property type="entry name" value="Phytochrome_cen-reg"/>
</dbReference>
<dbReference type="InterPro" id="IPR029016">
    <property type="entry name" value="GAF-like_dom_sf"/>
</dbReference>
<keyword evidence="7" id="KW-1185">Reference proteome</keyword>
<sequence>MASNYDSEFCGNLPLHNVNMIQPHGYLVVLEKESLNIIQISENLSDVLETSAAEIVSSSFSDYVPQKQIDELKAKIETGIKDKIPVSLTLNNVELLALVHARQEYFLLELEKVQAEDERTFINVFQEIKYVMAAVDVATSVQDACEIAIRELKRISGFDGIMMYRFDENWNGTVIAEDKTDALEPYLGVTFPASDVPRQARELYLRNPYRLIPNREYTPVRLYPVLNSLTNSFTDLSDCNLRSVAAVHIEYLGNMGVTASMSVRVIHNEQLWGLIACHHTKPYYLSFELCSIFELLSSVVSNKISSIINKEEYGRVADLQSQRNSIIDHIYSDRNIEQGLLEHDENILKLFNSKGAVIFNNSKITTAGEVPQNDMLENLHLWLHAKEIGKVFSTTTLPDIFDEAASEASIASGALIIPLDSHNGNYIVCFRPEVVQTITWGGDPNQTINFAADGKTYHPRNSFKSWLQTVKNTSLPWHKDELGVADTLRSFVYEFKTKQAI</sequence>